<dbReference type="Proteomes" id="UP000245783">
    <property type="component" value="Unassembled WGS sequence"/>
</dbReference>
<evidence type="ECO:0000313" key="3">
    <source>
        <dbReference type="EMBL" id="PWN45626.1"/>
    </source>
</evidence>
<dbReference type="InterPro" id="IPR001849">
    <property type="entry name" value="PH_domain"/>
</dbReference>
<organism evidence="3 4">
    <name type="scientific">Ceraceosorus guamensis</name>
    <dbReference type="NCBI Taxonomy" id="1522189"/>
    <lineage>
        <taxon>Eukaryota</taxon>
        <taxon>Fungi</taxon>
        <taxon>Dikarya</taxon>
        <taxon>Basidiomycota</taxon>
        <taxon>Ustilaginomycotina</taxon>
        <taxon>Exobasidiomycetes</taxon>
        <taxon>Ceraceosorales</taxon>
        <taxon>Ceraceosoraceae</taxon>
        <taxon>Ceraceosorus</taxon>
    </lineage>
</organism>
<keyword evidence="1" id="KW-0472">Membrane</keyword>
<keyword evidence="1" id="KW-0812">Transmembrane</keyword>
<feature type="transmembrane region" description="Helical" evidence="1">
    <location>
        <begin position="51"/>
        <end position="69"/>
    </location>
</feature>
<proteinExistence type="predicted"/>
<accession>A0A316W6R1</accession>
<dbReference type="InParanoid" id="A0A316W6R1"/>
<feature type="transmembrane region" description="Helical" evidence="1">
    <location>
        <begin position="22"/>
        <end position="44"/>
    </location>
</feature>
<dbReference type="AlphaFoldDB" id="A0A316W6R1"/>
<keyword evidence="4" id="KW-1185">Reference proteome</keyword>
<protein>
    <recommendedName>
        <fullName evidence="2">PH domain-containing protein</fullName>
    </recommendedName>
</protein>
<evidence type="ECO:0000313" key="4">
    <source>
        <dbReference type="Proteomes" id="UP000245783"/>
    </source>
</evidence>
<sequence>MSFVAHTAVVERKQWLAAERRAITAFAFWVLFPGLALLVPWFMLKFGSRSARPSIVYTTAIFVHGFLLFDLYEHEYFGRGKGPVGDSEMAFSICTGLETICFISAAGIYFLDLNERRSRSISQEAKERRRAT</sequence>
<evidence type="ECO:0000256" key="1">
    <source>
        <dbReference type="SAM" id="Phobius"/>
    </source>
</evidence>
<keyword evidence="1" id="KW-1133">Transmembrane helix</keyword>
<gene>
    <name evidence="3" type="ORF">IE81DRAFT_344524</name>
</gene>
<dbReference type="RefSeq" id="XP_025372786.1">
    <property type="nucleotide sequence ID" value="XM_025515818.1"/>
</dbReference>
<dbReference type="EMBL" id="KZ819354">
    <property type="protein sequence ID" value="PWN45626.1"/>
    <property type="molecule type" value="Genomic_DNA"/>
</dbReference>
<feature type="domain" description="PH" evidence="2">
    <location>
        <begin position="1"/>
        <end position="24"/>
    </location>
</feature>
<reference evidence="3 4" key="1">
    <citation type="journal article" date="2018" name="Mol. Biol. Evol.">
        <title>Broad Genomic Sampling Reveals a Smut Pathogenic Ancestry of the Fungal Clade Ustilaginomycotina.</title>
        <authorList>
            <person name="Kijpornyongpan T."/>
            <person name="Mondo S.J."/>
            <person name="Barry K."/>
            <person name="Sandor L."/>
            <person name="Lee J."/>
            <person name="Lipzen A."/>
            <person name="Pangilinan J."/>
            <person name="LaButti K."/>
            <person name="Hainaut M."/>
            <person name="Henrissat B."/>
            <person name="Grigoriev I.V."/>
            <person name="Spatafora J.W."/>
            <person name="Aime M.C."/>
        </authorList>
    </citation>
    <scope>NUCLEOTIDE SEQUENCE [LARGE SCALE GENOMIC DNA]</scope>
    <source>
        <strain evidence="3 4">MCA 4658</strain>
    </source>
</reference>
<dbReference type="PROSITE" id="PS50003">
    <property type="entry name" value="PH_DOMAIN"/>
    <property type="match status" value="1"/>
</dbReference>
<dbReference type="GeneID" id="37037688"/>
<feature type="transmembrane region" description="Helical" evidence="1">
    <location>
        <begin position="89"/>
        <end position="111"/>
    </location>
</feature>
<evidence type="ECO:0000259" key="2">
    <source>
        <dbReference type="PROSITE" id="PS50003"/>
    </source>
</evidence>
<name>A0A316W6R1_9BASI</name>